<gene>
    <name evidence="6" type="ORF">A1O1_03208</name>
</gene>
<evidence type="ECO:0000256" key="1">
    <source>
        <dbReference type="ARBA" id="ARBA00005964"/>
    </source>
</evidence>
<dbReference type="InterPro" id="IPR050654">
    <property type="entry name" value="AChE-related_enzymes"/>
</dbReference>
<dbReference type="eggNOG" id="KOG4389">
    <property type="taxonomic scope" value="Eukaryota"/>
</dbReference>
<evidence type="ECO:0000313" key="7">
    <source>
        <dbReference type="Proteomes" id="UP000019484"/>
    </source>
</evidence>
<keyword evidence="4" id="KW-0812">Transmembrane</keyword>
<dbReference type="SUPFAM" id="SSF53474">
    <property type="entry name" value="alpha/beta-Hydrolases"/>
    <property type="match status" value="1"/>
</dbReference>
<dbReference type="Gene3D" id="3.40.50.1820">
    <property type="entry name" value="alpha/beta hydrolase"/>
    <property type="match status" value="1"/>
</dbReference>
<keyword evidence="7" id="KW-1185">Reference proteome</keyword>
<evidence type="ECO:0000256" key="3">
    <source>
        <dbReference type="RuleBase" id="RU361235"/>
    </source>
</evidence>
<reference evidence="6 7" key="1">
    <citation type="submission" date="2013-03" db="EMBL/GenBank/DDBJ databases">
        <title>The Genome Sequence of Capronia coronata CBS 617.96.</title>
        <authorList>
            <consortium name="The Broad Institute Genomics Platform"/>
            <person name="Cuomo C."/>
            <person name="de Hoog S."/>
            <person name="Gorbushina A."/>
            <person name="Walker B."/>
            <person name="Young S.K."/>
            <person name="Zeng Q."/>
            <person name="Gargeya S."/>
            <person name="Fitzgerald M."/>
            <person name="Haas B."/>
            <person name="Abouelleil A."/>
            <person name="Allen A.W."/>
            <person name="Alvarado L."/>
            <person name="Arachchi H.M."/>
            <person name="Berlin A.M."/>
            <person name="Chapman S.B."/>
            <person name="Gainer-Dewar J."/>
            <person name="Goldberg J."/>
            <person name="Griggs A."/>
            <person name="Gujja S."/>
            <person name="Hansen M."/>
            <person name="Howarth C."/>
            <person name="Imamovic A."/>
            <person name="Ireland A."/>
            <person name="Larimer J."/>
            <person name="McCowan C."/>
            <person name="Murphy C."/>
            <person name="Pearson M."/>
            <person name="Poon T.W."/>
            <person name="Priest M."/>
            <person name="Roberts A."/>
            <person name="Saif S."/>
            <person name="Shea T."/>
            <person name="Sisk P."/>
            <person name="Sykes S."/>
            <person name="Wortman J."/>
            <person name="Nusbaum C."/>
            <person name="Birren B."/>
        </authorList>
    </citation>
    <scope>NUCLEOTIDE SEQUENCE [LARGE SCALE GENOMIC DNA]</scope>
    <source>
        <strain evidence="6 7">CBS 617.96</strain>
    </source>
</reference>
<evidence type="ECO:0000259" key="5">
    <source>
        <dbReference type="Pfam" id="PF00135"/>
    </source>
</evidence>
<keyword evidence="2 3" id="KW-0378">Hydrolase</keyword>
<dbReference type="PANTHER" id="PTHR43918:SF4">
    <property type="entry name" value="CARBOXYLIC ESTER HYDROLASE"/>
    <property type="match status" value="1"/>
</dbReference>
<dbReference type="PANTHER" id="PTHR43918">
    <property type="entry name" value="ACETYLCHOLINESTERASE"/>
    <property type="match status" value="1"/>
</dbReference>
<dbReference type="EMBL" id="AMWN01000002">
    <property type="protein sequence ID" value="EXJ94810.1"/>
    <property type="molecule type" value="Genomic_DNA"/>
</dbReference>
<dbReference type="GO" id="GO:0052689">
    <property type="term" value="F:carboxylic ester hydrolase activity"/>
    <property type="evidence" value="ECO:0007669"/>
    <property type="project" value="TreeGrafter"/>
</dbReference>
<dbReference type="ESTHER" id="9euro-w9yyn7">
    <property type="family name" value="Fungal_carboxylesterase_lipase"/>
</dbReference>
<dbReference type="PROSITE" id="PS00122">
    <property type="entry name" value="CARBOXYLESTERASE_B_1"/>
    <property type="match status" value="1"/>
</dbReference>
<dbReference type="AlphaFoldDB" id="W9YYN7"/>
<proteinExistence type="inferred from homology"/>
<dbReference type="Pfam" id="PF00135">
    <property type="entry name" value="COesterase"/>
    <property type="match status" value="1"/>
</dbReference>
<evidence type="ECO:0000256" key="2">
    <source>
        <dbReference type="ARBA" id="ARBA00022801"/>
    </source>
</evidence>
<protein>
    <recommendedName>
        <fullName evidence="3">Carboxylic ester hydrolase</fullName>
        <ecNumber evidence="3">3.1.1.-</ecNumber>
    </recommendedName>
</protein>
<accession>W9YYN7</accession>
<evidence type="ECO:0000256" key="4">
    <source>
        <dbReference type="SAM" id="Phobius"/>
    </source>
</evidence>
<dbReference type="OrthoDB" id="408631at2759"/>
<dbReference type="InterPro" id="IPR029058">
    <property type="entry name" value="AB_hydrolase_fold"/>
</dbReference>
<dbReference type="RefSeq" id="XP_007722304.1">
    <property type="nucleotide sequence ID" value="XM_007724114.1"/>
</dbReference>
<sequence>MAIDDQTYGTLLPRKLTACTIVLSLVLLYLFSTVVALQPIVKLDYASYRGVRLADGVTQWLGMRYTAAPVGDLRFAAPQDPATVRRIQAADKHGRICLATGDDPTNLLTSEDCLFIEVYAPSRASVKSRLPVYFFIHGGGFNSNANPNYNGRGLIAASDHEIVIVTFNYRLGPYGFLASRQIRESPTASLNNGLKDQRKALEWVQKYIHHFGGDPDHVVLGGDSAGAASIALHLTAFGGRNDGLFVGAAAESVSFATVLTPEESQYQYDTFVERLGCTSSPRDVHREDNTLACLRSKSAAELQTHNRNIPYPGARNPPLFMWNPVIDDDLIQNLSYAAFDSGSFIHVPVIFGDDTNGGTIFTPRTTSSSEQSSTFLHDQFPYLTNDHLRRIDDLYPNTGPRFPHSGSWWRQVSNAYGDIRYMCPTLFVSSALSRHGLQGNWNYRYNVEDPAQMDQGLGVPHTVELGAIWGPDNVHGAVPASYRAGESNAWIIPVMQGYWTSFIRALDPNVFRVEGSPLWEEFSTPTQDGGAEDKAQRRMLFDKSHTTRMEKVSTSTRARCRYFGEIGAAIRQ</sequence>
<organism evidence="6 7">
    <name type="scientific">Capronia coronata CBS 617.96</name>
    <dbReference type="NCBI Taxonomy" id="1182541"/>
    <lineage>
        <taxon>Eukaryota</taxon>
        <taxon>Fungi</taxon>
        <taxon>Dikarya</taxon>
        <taxon>Ascomycota</taxon>
        <taxon>Pezizomycotina</taxon>
        <taxon>Eurotiomycetes</taxon>
        <taxon>Chaetothyriomycetidae</taxon>
        <taxon>Chaetothyriales</taxon>
        <taxon>Herpotrichiellaceae</taxon>
        <taxon>Capronia</taxon>
    </lineage>
</organism>
<comment type="caution">
    <text evidence="6">The sequence shown here is derived from an EMBL/GenBank/DDBJ whole genome shotgun (WGS) entry which is preliminary data.</text>
</comment>
<name>W9YYN7_9EURO</name>
<dbReference type="GeneID" id="19158103"/>
<feature type="domain" description="Carboxylesterase type B" evidence="5">
    <location>
        <begin position="38"/>
        <end position="525"/>
    </location>
</feature>
<dbReference type="HOGENOM" id="CLU_006586_10_7_1"/>
<dbReference type="InterPro" id="IPR019826">
    <property type="entry name" value="Carboxylesterase_B_AS"/>
</dbReference>
<comment type="similarity">
    <text evidence="1 3">Belongs to the type-B carboxylesterase/lipase family.</text>
</comment>
<keyword evidence="4" id="KW-1133">Transmembrane helix</keyword>
<dbReference type="STRING" id="1182541.W9YYN7"/>
<dbReference type="InterPro" id="IPR002018">
    <property type="entry name" value="CarbesteraseB"/>
</dbReference>
<dbReference type="Proteomes" id="UP000019484">
    <property type="component" value="Unassembled WGS sequence"/>
</dbReference>
<evidence type="ECO:0000313" key="6">
    <source>
        <dbReference type="EMBL" id="EXJ94810.1"/>
    </source>
</evidence>
<dbReference type="EC" id="3.1.1.-" evidence="3"/>
<feature type="transmembrane region" description="Helical" evidence="4">
    <location>
        <begin position="16"/>
        <end position="37"/>
    </location>
</feature>
<keyword evidence="4" id="KW-0472">Membrane</keyword>